<comment type="subunit">
    <text evidence="14">Heterodimer composed of CysD, the smaller subunit, and CysN.</text>
</comment>
<dbReference type="GO" id="GO:0004781">
    <property type="term" value="F:sulfate adenylyltransferase (ATP) activity"/>
    <property type="evidence" value="ECO:0007669"/>
    <property type="project" value="UniProtKB-UniRule"/>
</dbReference>
<dbReference type="EMBL" id="PYVF01000020">
    <property type="protein sequence ID" value="PTB89250.1"/>
    <property type="molecule type" value="Genomic_DNA"/>
</dbReference>
<dbReference type="HAMAP" id="MF_00065">
    <property type="entry name" value="Adenylyl_sulf_kinase"/>
    <property type="match status" value="1"/>
</dbReference>
<dbReference type="GO" id="GO:0070814">
    <property type="term" value="P:hydrogen sulfide biosynthetic process"/>
    <property type="evidence" value="ECO:0007669"/>
    <property type="project" value="UniProtKB-UniRule"/>
</dbReference>
<evidence type="ECO:0000256" key="2">
    <source>
        <dbReference type="ARBA" id="ARBA00002357"/>
    </source>
</evidence>
<dbReference type="GO" id="GO:0004020">
    <property type="term" value="F:adenylylsulfate kinase activity"/>
    <property type="evidence" value="ECO:0007669"/>
    <property type="project" value="UniProtKB-UniRule"/>
</dbReference>
<keyword evidence="15 18" id="KW-0418">Kinase</keyword>
<keyword evidence="8 14" id="KW-0548">Nucleotidyltransferase</keyword>
<dbReference type="CDD" id="cd03695">
    <property type="entry name" value="CysN_NodQ_II"/>
    <property type="match status" value="1"/>
</dbReference>
<dbReference type="InterPro" id="IPR044139">
    <property type="entry name" value="CysN_NoDQ_III"/>
</dbReference>
<dbReference type="PRINTS" id="PR00315">
    <property type="entry name" value="ELONGATNFCT"/>
</dbReference>
<sequence>MATQTSAPAPKQEQKGLLRLITCGSVDDGKSTLIGRLLYDSHKTFADQLEAVKTNESYDFAHLVDGLHAEREQGITIDVAYRYFSTDKRKFIIADTPGHEQYTRNMATGASTSDLAIILIDAEKGVLTQTRRHSYIVSLLGIKHVIVAVNKMDLVGYNQARYKAIQADYLKLAGQLDIPDIHFVPVVALTGDNVVQKSTNMPWFRGRTLMNYLETLTIDRALNTQDFRFPVQYVTRPGGELVKRGYAGSVVSGSIKRGDTIRTLPAGTISTVESITTYDGELEQAIAPQAVTLVLSDEIDVSRGDLIVDKDALPHMSNRLRARMVWMHEQTLLPGREYWVKLGTKTVSARCEKVLHTLDVNTLQEQGAETLALNDVGMTDWVLSETVVFDKYKVNRKTGAFVVIDKRSNATVAAGMVAQPLAEASAGLVTAGDVNWHDHQVTPARRALLKQQKPAVVWFTGLSGAGKSTLANAVEELLLQNGNHTLVLDGDVMRNGLCADLGFSPEDRAENIRRAGSVARTLVDAGLIVLSAFISPFQADRAAVRDMLGAGEFIEVFVDTPLNVCAERDPKGLYARAAAGEIPDFTGITSPYEAPQEPDLHIETTELEVLEAAQQVVALLRARGFIR</sequence>
<evidence type="ECO:0000256" key="3">
    <source>
        <dbReference type="ARBA" id="ARBA00004806"/>
    </source>
</evidence>
<evidence type="ECO:0000256" key="12">
    <source>
        <dbReference type="ARBA" id="ARBA00023268"/>
    </source>
</evidence>
<evidence type="ECO:0000256" key="13">
    <source>
        <dbReference type="ARBA" id="ARBA00049370"/>
    </source>
</evidence>
<evidence type="ECO:0000256" key="5">
    <source>
        <dbReference type="ARBA" id="ARBA00007237"/>
    </source>
</evidence>
<evidence type="ECO:0000313" key="17">
    <source>
        <dbReference type="EMBL" id="PTB89054.1"/>
    </source>
</evidence>
<keyword evidence="12" id="KW-0511">Multifunctional enzyme</keyword>
<dbReference type="InterPro" id="IPR009000">
    <property type="entry name" value="Transl_B-barrel_sf"/>
</dbReference>
<proteinExistence type="inferred from homology"/>
<dbReference type="InterPro" id="IPR044138">
    <property type="entry name" value="CysN_II"/>
</dbReference>
<dbReference type="UniPathway" id="UPA00140">
    <property type="reaction ID" value="UER00204"/>
</dbReference>
<dbReference type="CDD" id="cd04095">
    <property type="entry name" value="CysN_NoDQ_III"/>
    <property type="match status" value="1"/>
</dbReference>
<evidence type="ECO:0000256" key="1">
    <source>
        <dbReference type="ARBA" id="ARBA00001823"/>
    </source>
</evidence>
<feature type="binding site" evidence="15">
    <location>
        <begin position="461"/>
        <end position="468"/>
    </location>
    <ligand>
        <name>ATP</name>
        <dbReference type="ChEBI" id="CHEBI:30616"/>
    </ligand>
</feature>
<dbReference type="SUPFAM" id="SSF50465">
    <property type="entry name" value="EF-Tu/eEF-1alpha/eIF2-gamma C-terminal domain"/>
    <property type="match status" value="1"/>
</dbReference>
<comment type="similarity">
    <text evidence="5">In the N-terminal section; belongs to the TRAFAC class translation factor GTPase superfamily. Classic translation factor GTPase family. CysN/NodQ subfamily.</text>
</comment>
<evidence type="ECO:0000259" key="16">
    <source>
        <dbReference type="PROSITE" id="PS51722"/>
    </source>
</evidence>
<dbReference type="PROSITE" id="PS51722">
    <property type="entry name" value="G_TR_2"/>
    <property type="match status" value="1"/>
</dbReference>
<dbReference type="GO" id="GO:0000103">
    <property type="term" value="P:sulfate assimilation"/>
    <property type="evidence" value="ECO:0007669"/>
    <property type="project" value="UniProtKB-UniRule"/>
</dbReference>
<evidence type="ECO:0000256" key="15">
    <source>
        <dbReference type="HAMAP-Rule" id="MF_00065"/>
    </source>
</evidence>
<name>A0A2T4D5G6_9GAMM</name>
<comment type="caution">
    <text evidence="18">The sequence shown here is derived from an EMBL/GenBank/DDBJ whole genome shotgun (WGS) entry which is preliminary data.</text>
</comment>
<dbReference type="InterPro" id="IPR009001">
    <property type="entry name" value="Transl_elong_EF1A/Init_IF2_C"/>
</dbReference>
<evidence type="ECO:0000256" key="4">
    <source>
        <dbReference type="ARBA" id="ARBA00005438"/>
    </source>
</evidence>
<dbReference type="GO" id="GO:0005525">
    <property type="term" value="F:GTP binding"/>
    <property type="evidence" value="ECO:0007669"/>
    <property type="project" value="UniProtKB-UniRule"/>
</dbReference>
<keyword evidence="7 14" id="KW-0808">Transferase</keyword>
<dbReference type="InterPro" id="IPR054696">
    <property type="entry name" value="GTP-eEF1A_C"/>
</dbReference>
<dbReference type="EMBL" id="PYVG01000023">
    <property type="protein sequence ID" value="PTB89054.1"/>
    <property type="molecule type" value="Genomic_DNA"/>
</dbReference>
<dbReference type="GO" id="GO:0005524">
    <property type="term" value="F:ATP binding"/>
    <property type="evidence" value="ECO:0007669"/>
    <property type="project" value="UniProtKB-UniRule"/>
</dbReference>
<dbReference type="NCBIfam" id="NF003013">
    <property type="entry name" value="PRK03846.1"/>
    <property type="match status" value="1"/>
</dbReference>
<organism evidence="18 20">
    <name type="scientific">Pseudidiomarina aestuarii</name>
    <dbReference type="NCBI Taxonomy" id="624146"/>
    <lineage>
        <taxon>Bacteria</taxon>
        <taxon>Pseudomonadati</taxon>
        <taxon>Pseudomonadota</taxon>
        <taxon>Gammaproteobacteria</taxon>
        <taxon>Alteromonadales</taxon>
        <taxon>Idiomarinaceae</taxon>
        <taxon>Pseudidiomarina</taxon>
    </lineage>
</organism>
<comment type="similarity">
    <text evidence="14">Belongs to the TRAFAC class translation factor GTPase superfamily. Classic translation factor GTPase family. CysN/NodQ subfamily.</text>
</comment>
<dbReference type="CDD" id="cd04166">
    <property type="entry name" value="CysN_ATPS"/>
    <property type="match status" value="1"/>
</dbReference>
<evidence type="ECO:0000256" key="7">
    <source>
        <dbReference type="ARBA" id="ARBA00022679"/>
    </source>
</evidence>
<dbReference type="GO" id="GO:0003924">
    <property type="term" value="F:GTPase activity"/>
    <property type="evidence" value="ECO:0007669"/>
    <property type="project" value="InterPro"/>
</dbReference>
<comment type="function">
    <text evidence="2">APS kinase catalyzes the synthesis of activated sulfate.</text>
</comment>
<dbReference type="NCBIfam" id="TIGR00455">
    <property type="entry name" value="apsK"/>
    <property type="match status" value="1"/>
</dbReference>
<feature type="binding site" evidence="14">
    <location>
        <begin position="150"/>
        <end position="153"/>
    </location>
    <ligand>
        <name>GTP</name>
        <dbReference type="ChEBI" id="CHEBI:37565"/>
    </ligand>
</feature>
<evidence type="ECO:0000313" key="20">
    <source>
        <dbReference type="Proteomes" id="UP000242087"/>
    </source>
</evidence>
<dbReference type="NCBIfam" id="NF003478">
    <property type="entry name" value="PRK05124.1"/>
    <property type="match status" value="1"/>
</dbReference>
<comment type="catalytic activity">
    <reaction evidence="13 14">
        <text>sulfate + ATP + H(+) = adenosine 5'-phosphosulfate + diphosphate</text>
        <dbReference type="Rhea" id="RHEA:18133"/>
        <dbReference type="ChEBI" id="CHEBI:15378"/>
        <dbReference type="ChEBI" id="CHEBI:16189"/>
        <dbReference type="ChEBI" id="CHEBI:30616"/>
        <dbReference type="ChEBI" id="CHEBI:33019"/>
        <dbReference type="ChEBI" id="CHEBI:58243"/>
        <dbReference type="EC" id="2.7.7.4"/>
    </reaction>
</comment>
<keyword evidence="11 14" id="KW-0342">GTP-binding</keyword>
<dbReference type="InterPro" id="IPR050100">
    <property type="entry name" value="TRAFAC_GTPase_members"/>
</dbReference>
<dbReference type="EC" id="2.7.7.4" evidence="14"/>
<dbReference type="InterPro" id="IPR002891">
    <property type="entry name" value="APS"/>
</dbReference>
<dbReference type="InterPro" id="IPR011779">
    <property type="entry name" value="SO4_adenylTrfase_lsu"/>
</dbReference>
<comment type="pathway">
    <text evidence="14">Sulfur metabolism; hydrogen sulfide biosynthesis; sulfite from sulfate: step 1/3.</text>
</comment>
<dbReference type="InterPro" id="IPR000795">
    <property type="entry name" value="T_Tr_GTP-bd_dom"/>
</dbReference>
<dbReference type="InterPro" id="IPR027417">
    <property type="entry name" value="P-loop_NTPase"/>
</dbReference>
<reference evidence="19 20" key="1">
    <citation type="submission" date="2018-03" db="EMBL/GenBank/DDBJ databases">
        <title>Cross-interface Injection: A General Nanoliter Liquid Handling Method Applied to Single Cells Genome Amplification Automated Nanoliter Liquid Handling Applied to Single Cell Multiple Displacement Amplification.</title>
        <authorList>
            <person name="Yun J."/>
            <person name="Xu P."/>
            <person name="Xu J."/>
            <person name="Dai X."/>
            <person name="Wang Y."/>
            <person name="Zheng X."/>
            <person name="Cao C."/>
            <person name="Yi Q."/>
            <person name="Zhu Y."/>
            <person name="Wang L."/>
            <person name="Dong Z."/>
            <person name="Huang Y."/>
            <person name="Huang L."/>
            <person name="Du W."/>
        </authorList>
    </citation>
    <scope>NUCLEOTIDE SEQUENCE [LARGE SCALE GENOMIC DNA]</scope>
    <source>
        <strain evidence="18 20">A12-4</strain>
        <strain evidence="17 19">A9-4</strain>
    </source>
</reference>
<dbReference type="InterPro" id="IPR059117">
    <property type="entry name" value="APS_kinase_dom"/>
</dbReference>
<feature type="domain" description="Tr-type G" evidence="16">
    <location>
        <begin position="15"/>
        <end position="222"/>
    </location>
</feature>
<dbReference type="EC" id="2.7.1.25" evidence="15"/>
<dbReference type="NCBIfam" id="NF004035">
    <property type="entry name" value="PRK05506.1"/>
    <property type="match status" value="1"/>
</dbReference>
<evidence type="ECO:0000313" key="18">
    <source>
        <dbReference type="EMBL" id="PTB89250.1"/>
    </source>
</evidence>
<dbReference type="PROSITE" id="PS00301">
    <property type="entry name" value="G_TR_1"/>
    <property type="match status" value="1"/>
</dbReference>
<keyword evidence="6 15" id="KW-0597">Phosphoprotein</keyword>
<accession>A0A2T4D5G6</accession>
<dbReference type="Gene3D" id="3.40.50.300">
    <property type="entry name" value="P-loop containing nucleotide triphosphate hydrolases"/>
    <property type="match status" value="2"/>
</dbReference>
<dbReference type="FunFam" id="3.40.50.300:FF:000119">
    <property type="entry name" value="Sulfate adenylyltransferase subunit 1"/>
    <property type="match status" value="1"/>
</dbReference>
<dbReference type="Proteomes" id="UP000241514">
    <property type="component" value="Unassembled WGS sequence"/>
</dbReference>
<dbReference type="Pfam" id="PF22594">
    <property type="entry name" value="GTP-eEF1A_C"/>
    <property type="match status" value="1"/>
</dbReference>
<evidence type="ECO:0000256" key="8">
    <source>
        <dbReference type="ARBA" id="ARBA00022695"/>
    </source>
</evidence>
<evidence type="ECO:0000256" key="10">
    <source>
        <dbReference type="ARBA" id="ARBA00022840"/>
    </source>
</evidence>
<dbReference type="CDD" id="cd02027">
    <property type="entry name" value="APSK"/>
    <property type="match status" value="1"/>
</dbReference>
<gene>
    <name evidence="14" type="primary">cysN</name>
    <name evidence="15" type="synonym">cysC</name>
    <name evidence="18" type="ORF">C9927_02205</name>
    <name evidence="17" type="ORF">C9928_04765</name>
</gene>
<evidence type="ECO:0000313" key="19">
    <source>
        <dbReference type="Proteomes" id="UP000241514"/>
    </source>
</evidence>
<evidence type="ECO:0000256" key="14">
    <source>
        <dbReference type="HAMAP-Rule" id="MF_00062"/>
    </source>
</evidence>
<dbReference type="Pfam" id="PF00009">
    <property type="entry name" value="GTP_EFTU"/>
    <property type="match status" value="1"/>
</dbReference>
<comment type="similarity">
    <text evidence="15">Belongs to the APS kinase family.</text>
</comment>
<evidence type="ECO:0000256" key="6">
    <source>
        <dbReference type="ARBA" id="ARBA00022553"/>
    </source>
</evidence>
<dbReference type="NCBIfam" id="TIGR02034">
    <property type="entry name" value="CysN"/>
    <property type="match status" value="1"/>
</dbReference>
<dbReference type="AlphaFoldDB" id="A0A2T4D5G6"/>
<keyword evidence="9 14" id="KW-0547">Nucleotide-binding</keyword>
<evidence type="ECO:0000256" key="11">
    <source>
        <dbReference type="ARBA" id="ARBA00023134"/>
    </source>
</evidence>
<comment type="pathway">
    <text evidence="3 15">Sulfur metabolism; hydrogen sulfide biosynthesis; sulfite from sulfate: step 2/3.</text>
</comment>
<comment type="function">
    <text evidence="15">Catalyzes the synthesis of activated sulfate.</text>
</comment>
<dbReference type="InterPro" id="IPR041757">
    <property type="entry name" value="CysN_GTP-bd"/>
</dbReference>
<feature type="active site" description="Phosphoserine intermediate" evidence="15">
    <location>
        <position position="535"/>
    </location>
</feature>
<comment type="catalytic activity">
    <reaction evidence="1 15">
        <text>adenosine 5'-phosphosulfate + ATP = 3'-phosphoadenylyl sulfate + ADP + H(+)</text>
        <dbReference type="Rhea" id="RHEA:24152"/>
        <dbReference type="ChEBI" id="CHEBI:15378"/>
        <dbReference type="ChEBI" id="CHEBI:30616"/>
        <dbReference type="ChEBI" id="CHEBI:58243"/>
        <dbReference type="ChEBI" id="CHEBI:58339"/>
        <dbReference type="ChEBI" id="CHEBI:456216"/>
        <dbReference type="EC" id="2.7.1.25"/>
    </reaction>
</comment>
<dbReference type="Proteomes" id="UP000242087">
    <property type="component" value="Unassembled WGS sequence"/>
</dbReference>
<dbReference type="HAMAP" id="MF_00062">
    <property type="entry name" value="Sulf_adenylyltr_sub1"/>
    <property type="match status" value="1"/>
</dbReference>
<dbReference type="Pfam" id="PF01583">
    <property type="entry name" value="APS_kinase"/>
    <property type="match status" value="1"/>
</dbReference>
<dbReference type="SUPFAM" id="SSF52540">
    <property type="entry name" value="P-loop containing nucleoside triphosphate hydrolases"/>
    <property type="match status" value="2"/>
</dbReference>
<feature type="binding site" evidence="14">
    <location>
        <begin position="95"/>
        <end position="99"/>
    </location>
    <ligand>
        <name>GTP</name>
        <dbReference type="ChEBI" id="CHEBI:37565"/>
    </ligand>
</feature>
<dbReference type="InterPro" id="IPR031157">
    <property type="entry name" value="G_TR_CS"/>
</dbReference>
<evidence type="ECO:0000256" key="9">
    <source>
        <dbReference type="ARBA" id="ARBA00022741"/>
    </source>
</evidence>
<protein>
    <recommendedName>
        <fullName evidence="14 15">Multifunctional fusion protein</fullName>
    </recommendedName>
    <domain>
        <recommendedName>
            <fullName evidence="14">Sulfate adenylyltransferase subunit 1</fullName>
            <ecNumber evidence="14">2.7.7.4</ecNumber>
        </recommendedName>
        <alternativeName>
            <fullName evidence="14">ATP-sulfurylase large subunit</fullName>
        </alternativeName>
        <alternativeName>
            <fullName evidence="14">Sulfate adenylate transferase</fullName>
            <shortName evidence="14">SAT</shortName>
        </alternativeName>
    </domain>
    <domain>
        <recommendedName>
            <fullName evidence="15">Adenylyl-sulfate kinase</fullName>
            <ecNumber evidence="15">2.7.1.25</ecNumber>
        </recommendedName>
        <alternativeName>
            <fullName evidence="15">APS kinase</fullName>
        </alternativeName>
        <alternativeName>
            <fullName evidence="15">ATP adenosine-5'-phosphosulfate 3'-phosphotransferase</fullName>
        </alternativeName>
        <alternativeName>
            <fullName evidence="15">Adenosine-5'-phosphosulfate kinase</fullName>
        </alternativeName>
    </domain>
</protein>
<feature type="binding site" evidence="14">
    <location>
        <begin position="24"/>
        <end position="31"/>
    </location>
    <ligand>
        <name>GTP</name>
        <dbReference type="ChEBI" id="CHEBI:37565"/>
    </ligand>
</feature>
<keyword evidence="10 14" id="KW-0067">ATP-binding</keyword>
<comment type="similarity">
    <text evidence="4">In the C-terminal section; belongs to the APS kinase family.</text>
</comment>
<comment type="function">
    <text evidence="14">With CysD forms the ATP sulfurylase (ATPS) that catalyzes the adenylation of sulfate producing adenosine 5'-phosphosulfate (APS) and diphosphate, the first enzymatic step in sulfur assimilation pathway. APS synthesis involves the formation of a high-energy phosphoric-sulfuric acid anhydride bond driven by GTP hydrolysis by CysN coupled to ATP hydrolysis by CysD.</text>
</comment>
<dbReference type="PANTHER" id="PTHR23115">
    <property type="entry name" value="TRANSLATION FACTOR"/>
    <property type="match status" value="1"/>
</dbReference>
<dbReference type="SUPFAM" id="SSF50447">
    <property type="entry name" value="Translation proteins"/>
    <property type="match status" value="1"/>
</dbReference>
<dbReference type="Gene3D" id="2.40.30.10">
    <property type="entry name" value="Translation factors"/>
    <property type="match status" value="2"/>
</dbReference>